<feature type="coiled-coil region" evidence="2">
    <location>
        <begin position="83"/>
        <end position="128"/>
    </location>
</feature>
<feature type="domain" description="CCDC144C-like coiled-coil" evidence="3">
    <location>
        <begin position="65"/>
        <end position="377"/>
    </location>
</feature>
<proteinExistence type="predicted"/>
<dbReference type="PANTHER" id="PTHR24147:SF64">
    <property type="entry name" value="ANKYRIN REPEAT DOMAIN-CONTAINING PROTEIN 19-RELATED"/>
    <property type="match status" value="1"/>
</dbReference>
<feature type="non-terminal residue" evidence="4">
    <location>
        <position position="378"/>
    </location>
</feature>
<evidence type="ECO:0000256" key="1">
    <source>
        <dbReference type="ARBA" id="ARBA00023054"/>
    </source>
</evidence>
<sequence>CKLQEEEKKRKNADHLLKKIKHQLREKEEDYNKEMETKRQLEMALKIRDMELNTERNKLKQVSTSNKMGKDLLDKYHRIKDIIARKRIEIDTIKHENQEKEKKYLEDIEILKGKYDDLQKTIKQKEETAGANPFQDNEQFNKMKGEITMLKFQLEYEKENRERLETEVKLYHATLAAEPFHHYEGQTSKGYQEFAFQSAREEYLRSQAKMNFDISRLKVHSEVVSEELVKYEERFCSLKNKVRQTRHAVKEMTLNLETLQRDLRQTQYQIKKIKYTYHNEQIKVNKYDGKQDSTEGRLQPQTENTLLQQQLHKPHNESVNKDTVISIQQQCHDIVEKLLAETKNHYLILENIINKLSSKCDRIEERLNQYENEKTERT</sequence>
<dbReference type="Proteomes" id="UP000335636">
    <property type="component" value="Unassembled WGS sequence"/>
</dbReference>
<feature type="coiled-coil region" evidence="2">
    <location>
        <begin position="346"/>
        <end position="373"/>
    </location>
</feature>
<reference evidence="4" key="1">
    <citation type="submission" date="2019-04" db="EMBL/GenBank/DDBJ databases">
        <authorList>
            <person name="Alioto T."/>
            <person name="Alioto T."/>
        </authorList>
    </citation>
    <scope>NUCLEOTIDE SEQUENCE [LARGE SCALE GENOMIC DNA]</scope>
</reference>
<dbReference type="PANTHER" id="PTHR24147">
    <property type="entry name" value="ANKYRIN REPEAT DOMAIN 36-RELATED"/>
    <property type="match status" value="1"/>
</dbReference>
<comment type="caution">
    <text evidence="4">The sequence shown here is derived from an EMBL/GenBank/DDBJ whole genome shotgun (WGS) entry which is preliminary data.</text>
</comment>
<feature type="domain" description="CCDC144C-like coiled-coil" evidence="3">
    <location>
        <begin position="2"/>
        <end position="64"/>
    </location>
</feature>
<keyword evidence="1 2" id="KW-0175">Coiled coil</keyword>
<dbReference type="AlphaFoldDB" id="A0A5E4D7K7"/>
<feature type="coiled-coil region" evidence="2">
    <location>
        <begin position="3"/>
        <end position="44"/>
    </location>
</feature>
<dbReference type="InterPro" id="IPR050657">
    <property type="entry name" value="Ankyrin_repeat_domain"/>
</dbReference>
<evidence type="ECO:0000313" key="4">
    <source>
        <dbReference type="EMBL" id="VTJ90234.1"/>
    </source>
</evidence>
<accession>A0A5E4D7K7</accession>
<feature type="non-terminal residue" evidence="4">
    <location>
        <position position="1"/>
    </location>
</feature>
<name>A0A5E4D7K7_MARMO</name>
<evidence type="ECO:0000259" key="3">
    <source>
        <dbReference type="Pfam" id="PF14915"/>
    </source>
</evidence>
<dbReference type="InterPro" id="IPR039497">
    <property type="entry name" value="CC144C-like_CC_dom"/>
</dbReference>
<keyword evidence="5" id="KW-1185">Reference proteome</keyword>
<organism evidence="4 5">
    <name type="scientific">Marmota monax</name>
    <name type="common">Woodchuck</name>
    <dbReference type="NCBI Taxonomy" id="9995"/>
    <lineage>
        <taxon>Eukaryota</taxon>
        <taxon>Metazoa</taxon>
        <taxon>Chordata</taxon>
        <taxon>Craniata</taxon>
        <taxon>Vertebrata</taxon>
        <taxon>Euteleostomi</taxon>
        <taxon>Mammalia</taxon>
        <taxon>Eutheria</taxon>
        <taxon>Euarchontoglires</taxon>
        <taxon>Glires</taxon>
        <taxon>Rodentia</taxon>
        <taxon>Sciuromorpha</taxon>
        <taxon>Sciuridae</taxon>
        <taxon>Xerinae</taxon>
        <taxon>Marmotini</taxon>
        <taxon>Marmota</taxon>
    </lineage>
</organism>
<feature type="coiled-coil region" evidence="2">
    <location>
        <begin position="242"/>
        <end position="269"/>
    </location>
</feature>
<dbReference type="Pfam" id="PF14915">
    <property type="entry name" value="CCDC144C"/>
    <property type="match status" value="2"/>
</dbReference>
<dbReference type="EMBL" id="CABDUW010004275">
    <property type="protein sequence ID" value="VTJ90234.1"/>
    <property type="molecule type" value="Genomic_DNA"/>
</dbReference>
<evidence type="ECO:0000256" key="2">
    <source>
        <dbReference type="SAM" id="Coils"/>
    </source>
</evidence>
<gene>
    <name evidence="4" type="ORF">MONAX_5E017535</name>
</gene>
<protein>
    <recommendedName>
        <fullName evidence="3">CCDC144C-like coiled-coil domain-containing protein</fullName>
    </recommendedName>
</protein>
<evidence type="ECO:0000313" key="5">
    <source>
        <dbReference type="Proteomes" id="UP000335636"/>
    </source>
</evidence>